<dbReference type="InterPro" id="IPR035490">
    <property type="entry name" value="GlmS/FrlB_SIS"/>
</dbReference>
<keyword evidence="8" id="KW-0677">Repeat</keyword>
<dbReference type="Proteomes" id="UP000178187">
    <property type="component" value="Unassembled WGS sequence"/>
</dbReference>
<comment type="function">
    <text evidence="10">Catalyzes the first step in hexosamine metabolism, converting fructose-6P into glucosamine-6P using glutamine as a nitrogen source.</text>
</comment>
<keyword evidence="9" id="KW-0315">Glutamine amidotransferase</keyword>
<dbReference type="InterPro" id="IPR047084">
    <property type="entry name" value="GFAT_N"/>
</dbReference>
<dbReference type="GO" id="GO:0046349">
    <property type="term" value="P:amino sugar biosynthetic process"/>
    <property type="evidence" value="ECO:0007669"/>
    <property type="project" value="UniProtKB-ARBA"/>
</dbReference>
<evidence type="ECO:0000256" key="2">
    <source>
        <dbReference type="ARBA" id="ARBA00004496"/>
    </source>
</evidence>
<dbReference type="FunFam" id="3.40.50.10490:FF:000001">
    <property type="entry name" value="Glutamine--fructose-6-phosphate aminotransferase [isomerizing]"/>
    <property type="match status" value="1"/>
</dbReference>
<dbReference type="Pfam" id="PF01380">
    <property type="entry name" value="SIS"/>
    <property type="match status" value="2"/>
</dbReference>
<dbReference type="AlphaFoldDB" id="A0A1G1KSC0"/>
<dbReference type="FunFam" id="3.40.50.10490:FF:000002">
    <property type="entry name" value="Glutamine--fructose-6-phosphate aminotransferase [isomerizing]"/>
    <property type="match status" value="1"/>
</dbReference>
<feature type="domain" description="SIS" evidence="12">
    <location>
        <begin position="461"/>
        <end position="602"/>
    </location>
</feature>
<dbReference type="EC" id="2.6.1.16" evidence="3 10"/>
<dbReference type="FunFam" id="3.60.20.10:FF:000006">
    <property type="entry name" value="Glutamine--fructose-6-phosphate aminotransferase [isomerizing]"/>
    <property type="match status" value="1"/>
</dbReference>
<feature type="domain" description="SIS" evidence="12">
    <location>
        <begin position="289"/>
        <end position="428"/>
    </location>
</feature>
<evidence type="ECO:0000256" key="1">
    <source>
        <dbReference type="ARBA" id="ARBA00001031"/>
    </source>
</evidence>
<evidence type="ECO:0000256" key="10">
    <source>
        <dbReference type="HAMAP-Rule" id="MF_00164"/>
    </source>
</evidence>
<dbReference type="SUPFAM" id="SSF56235">
    <property type="entry name" value="N-terminal nucleophile aminohydrolases (Ntn hydrolases)"/>
    <property type="match status" value="1"/>
</dbReference>
<evidence type="ECO:0000256" key="7">
    <source>
        <dbReference type="ARBA" id="ARBA00022679"/>
    </source>
</evidence>
<dbReference type="PANTHER" id="PTHR10937">
    <property type="entry name" value="GLUCOSAMINE--FRUCTOSE-6-PHOSPHATE AMINOTRANSFERASE, ISOMERIZING"/>
    <property type="match status" value="1"/>
</dbReference>
<dbReference type="NCBIfam" id="TIGR01135">
    <property type="entry name" value="glmS"/>
    <property type="match status" value="1"/>
</dbReference>
<dbReference type="Pfam" id="PF13522">
    <property type="entry name" value="GATase_6"/>
    <property type="match status" value="1"/>
</dbReference>
<keyword evidence="7 10" id="KW-0808">Transferase</keyword>
<feature type="initiator methionine" description="Removed" evidence="10">
    <location>
        <position position="1"/>
    </location>
</feature>
<reference evidence="13 14" key="1">
    <citation type="journal article" date="2016" name="Nat. Commun.">
        <title>Thousands of microbial genomes shed light on interconnected biogeochemical processes in an aquifer system.</title>
        <authorList>
            <person name="Anantharaman K."/>
            <person name="Brown C.T."/>
            <person name="Hug L.A."/>
            <person name="Sharon I."/>
            <person name="Castelle C.J."/>
            <person name="Probst A.J."/>
            <person name="Thomas B.C."/>
            <person name="Singh A."/>
            <person name="Wilkins M.J."/>
            <person name="Karaoz U."/>
            <person name="Brodie E.L."/>
            <person name="Williams K.H."/>
            <person name="Hubbard S.S."/>
            <person name="Banfield J.F."/>
        </authorList>
    </citation>
    <scope>NUCLEOTIDE SEQUENCE [LARGE SCALE GENOMIC DNA]</scope>
</reference>
<feature type="active site" description="For Fru-6P isomerization activity" evidence="10">
    <location>
        <position position="607"/>
    </location>
</feature>
<gene>
    <name evidence="10" type="primary">glmS</name>
    <name evidence="13" type="ORF">A3G33_10760</name>
</gene>
<dbReference type="CDD" id="cd05009">
    <property type="entry name" value="SIS_GlmS_GlmD_2"/>
    <property type="match status" value="1"/>
</dbReference>
<keyword evidence="6 10" id="KW-0032">Aminotransferase</keyword>
<evidence type="ECO:0000313" key="13">
    <source>
        <dbReference type="EMBL" id="OGW95449.1"/>
    </source>
</evidence>
<dbReference type="GO" id="GO:0005829">
    <property type="term" value="C:cytosol"/>
    <property type="evidence" value="ECO:0007669"/>
    <property type="project" value="TreeGrafter"/>
</dbReference>
<dbReference type="Gene3D" id="3.60.20.10">
    <property type="entry name" value="Glutamine Phosphoribosylpyrophosphate, subunit 1, domain 1"/>
    <property type="match status" value="1"/>
</dbReference>
<dbReference type="Gene3D" id="3.40.50.10490">
    <property type="entry name" value="Glucose-6-phosphate isomerase like protein, domain 1"/>
    <property type="match status" value="2"/>
</dbReference>
<evidence type="ECO:0000256" key="6">
    <source>
        <dbReference type="ARBA" id="ARBA00022576"/>
    </source>
</evidence>
<dbReference type="GO" id="GO:0006002">
    <property type="term" value="P:fructose 6-phosphate metabolic process"/>
    <property type="evidence" value="ECO:0007669"/>
    <property type="project" value="TreeGrafter"/>
</dbReference>
<dbReference type="PROSITE" id="PS51278">
    <property type="entry name" value="GATASE_TYPE_2"/>
    <property type="match status" value="1"/>
</dbReference>
<evidence type="ECO:0000259" key="11">
    <source>
        <dbReference type="PROSITE" id="PS51278"/>
    </source>
</evidence>
<name>A0A1G1KSC0_9BACT</name>
<dbReference type="GO" id="GO:0006487">
    <property type="term" value="P:protein N-linked glycosylation"/>
    <property type="evidence" value="ECO:0007669"/>
    <property type="project" value="TreeGrafter"/>
</dbReference>
<feature type="domain" description="Glutamine amidotransferase type-2" evidence="11">
    <location>
        <begin position="2"/>
        <end position="220"/>
    </location>
</feature>
<dbReference type="CDD" id="cd05008">
    <property type="entry name" value="SIS_GlmS_GlmD_1"/>
    <property type="match status" value="1"/>
</dbReference>
<comment type="catalytic activity">
    <reaction evidence="1 10">
        <text>D-fructose 6-phosphate + L-glutamine = D-glucosamine 6-phosphate + L-glutamate</text>
        <dbReference type="Rhea" id="RHEA:13237"/>
        <dbReference type="ChEBI" id="CHEBI:29985"/>
        <dbReference type="ChEBI" id="CHEBI:58359"/>
        <dbReference type="ChEBI" id="CHEBI:58725"/>
        <dbReference type="ChEBI" id="CHEBI:61527"/>
        <dbReference type="EC" id="2.6.1.16"/>
    </reaction>
</comment>
<dbReference type="NCBIfam" id="NF001484">
    <property type="entry name" value="PRK00331.1"/>
    <property type="match status" value="1"/>
</dbReference>
<dbReference type="EMBL" id="MHFR01000063">
    <property type="protein sequence ID" value="OGW95449.1"/>
    <property type="molecule type" value="Genomic_DNA"/>
</dbReference>
<dbReference type="GO" id="GO:0004360">
    <property type="term" value="F:glutamine-fructose-6-phosphate transaminase (isomerizing) activity"/>
    <property type="evidence" value="ECO:0007669"/>
    <property type="project" value="UniProtKB-UniRule"/>
</dbReference>
<evidence type="ECO:0000259" key="12">
    <source>
        <dbReference type="PROSITE" id="PS51464"/>
    </source>
</evidence>
<evidence type="ECO:0000313" key="14">
    <source>
        <dbReference type="Proteomes" id="UP000178187"/>
    </source>
</evidence>
<dbReference type="InterPro" id="IPR029055">
    <property type="entry name" value="Ntn_hydrolases_N"/>
</dbReference>
<dbReference type="InterPro" id="IPR035466">
    <property type="entry name" value="GlmS/AgaS_SIS"/>
</dbReference>
<dbReference type="PANTHER" id="PTHR10937:SF0">
    <property type="entry name" value="GLUTAMINE--FRUCTOSE-6-PHOSPHATE TRANSAMINASE (ISOMERIZING)"/>
    <property type="match status" value="1"/>
</dbReference>
<protein>
    <recommendedName>
        <fullName evidence="4 10">Glutamine--fructose-6-phosphate aminotransferase [isomerizing]</fullName>
        <ecNumber evidence="3 10">2.6.1.16</ecNumber>
    </recommendedName>
    <alternativeName>
        <fullName evidence="10">D-fructose-6-phosphate amidotransferase</fullName>
    </alternativeName>
    <alternativeName>
        <fullName evidence="10">GFAT</fullName>
    </alternativeName>
    <alternativeName>
        <fullName evidence="10">Glucosamine-6-phosphate synthase</fullName>
    </alternativeName>
    <alternativeName>
        <fullName evidence="10">Hexosephosphate aminotransferase</fullName>
    </alternativeName>
    <alternativeName>
        <fullName evidence="10">L-glutamine--D-fructose-6-phosphate amidotransferase</fullName>
    </alternativeName>
</protein>
<feature type="active site" description="Nucleophile; for GATase activity" evidence="10">
    <location>
        <position position="2"/>
    </location>
</feature>
<evidence type="ECO:0000256" key="4">
    <source>
        <dbReference type="ARBA" id="ARBA00016090"/>
    </source>
</evidence>
<evidence type="ECO:0000256" key="3">
    <source>
        <dbReference type="ARBA" id="ARBA00012916"/>
    </source>
</evidence>
<dbReference type="GO" id="GO:0097367">
    <property type="term" value="F:carbohydrate derivative binding"/>
    <property type="evidence" value="ECO:0007669"/>
    <property type="project" value="InterPro"/>
</dbReference>
<comment type="caution">
    <text evidence="13">The sequence shown here is derived from an EMBL/GenBank/DDBJ whole genome shotgun (WGS) entry which is preliminary data.</text>
</comment>
<dbReference type="InterPro" id="IPR005855">
    <property type="entry name" value="GFAT"/>
</dbReference>
<dbReference type="SUPFAM" id="SSF53697">
    <property type="entry name" value="SIS domain"/>
    <property type="match status" value="1"/>
</dbReference>
<evidence type="ECO:0000256" key="9">
    <source>
        <dbReference type="ARBA" id="ARBA00022962"/>
    </source>
</evidence>
<organism evidence="13 14">
    <name type="scientific">Candidatus Danuiimicrobium aquiferis</name>
    <dbReference type="NCBI Taxonomy" id="1801832"/>
    <lineage>
        <taxon>Bacteria</taxon>
        <taxon>Pseudomonadati</taxon>
        <taxon>Candidatus Omnitrophota</taxon>
        <taxon>Candidatus Danuiimicrobium</taxon>
    </lineage>
</organism>
<dbReference type="PROSITE" id="PS51464">
    <property type="entry name" value="SIS"/>
    <property type="match status" value="2"/>
</dbReference>
<dbReference type="GO" id="GO:0006047">
    <property type="term" value="P:UDP-N-acetylglucosamine metabolic process"/>
    <property type="evidence" value="ECO:0007669"/>
    <property type="project" value="TreeGrafter"/>
</dbReference>
<dbReference type="GO" id="GO:0005975">
    <property type="term" value="P:carbohydrate metabolic process"/>
    <property type="evidence" value="ECO:0007669"/>
    <property type="project" value="UniProtKB-UniRule"/>
</dbReference>
<accession>A0A1G1KSC0</accession>
<comment type="subcellular location">
    <subcellularLocation>
        <location evidence="2 10">Cytoplasm</location>
    </subcellularLocation>
</comment>
<dbReference type="InterPro" id="IPR046348">
    <property type="entry name" value="SIS_dom_sf"/>
</dbReference>
<dbReference type="InterPro" id="IPR001347">
    <property type="entry name" value="SIS_dom"/>
</dbReference>
<dbReference type="InterPro" id="IPR017932">
    <property type="entry name" value="GATase_2_dom"/>
</dbReference>
<evidence type="ECO:0000256" key="5">
    <source>
        <dbReference type="ARBA" id="ARBA00022490"/>
    </source>
</evidence>
<evidence type="ECO:0000256" key="8">
    <source>
        <dbReference type="ARBA" id="ARBA00022737"/>
    </source>
</evidence>
<dbReference type="HAMAP" id="MF_00164">
    <property type="entry name" value="GlmS"/>
    <property type="match status" value="1"/>
</dbReference>
<comment type="subunit">
    <text evidence="10">Homodimer.</text>
</comment>
<proteinExistence type="inferred from homology"/>
<sequence length="612" mass="68109">MCGIIGYIGEKKVSDVLVKGLSRLEYRGYDSAGIAVLNEDGISVFKEAGKLSQLKQMIHGVELTGHLGIAHTRWATHGEPSQRNAHPHTDCTETVAIVHNGIIENHEEIRASLIRQGHEFRSDTDSEVIAHLIEEYHVKKGMSLVQAVRVMLGQLEGSYALCAISQKDLNQFVAARNGSPLVVGVGRGENLVASDAPALLDHTRHVIFLDDHQMAVIKRDSVEIFDQHGKPVKHEVHRIDWDADEASKQGYDHFMLKEIEEQADMVERILRTRLRGELSEHLFDVLKFDQSEFNNVERIVIQGCGTSWHAALIGKFLFEALAGLPTEVDVSSEFRYRHLVYQPNTLVLSITQSGETIDTLMGVRRGKSQTYKTVSICNVLGSTIARESDGVIYTQAGPEIGVASTKAYLAQMTILILLSLYFGKTRNKISGSIYDEFVSELRTIPSKLKQVIQEKEKIREIALKYYEARDFLFLSRGINYPNAHEGALKIKEIGYIHATGHPAGEMKHGPIALIDEKMPVVCIAVRSSVYEKMISNIREVKARHGKVIAIATEGDSSIKSIVDDCVYIPACSEFLSPLLVAVPLQYLAYYVSVLRGNDVDQPRNLAKSVTVE</sequence>
<keyword evidence="5 10" id="KW-0963">Cytoplasm</keyword>
<dbReference type="CDD" id="cd00714">
    <property type="entry name" value="GFAT"/>
    <property type="match status" value="1"/>
</dbReference>